<keyword evidence="3" id="KW-1185">Reference proteome</keyword>
<feature type="signal peptide" evidence="1">
    <location>
        <begin position="1"/>
        <end position="20"/>
    </location>
</feature>
<dbReference type="RefSeq" id="WP_153215265.1">
    <property type="nucleotide sequence ID" value="NZ_WIBF01000003.1"/>
</dbReference>
<evidence type="ECO:0000313" key="2">
    <source>
        <dbReference type="EMBL" id="MQQ08325.1"/>
    </source>
</evidence>
<organism evidence="2 3">
    <name type="scientific">Tritonibacter litoralis</name>
    <dbReference type="NCBI Taxonomy" id="2662264"/>
    <lineage>
        <taxon>Bacteria</taxon>
        <taxon>Pseudomonadati</taxon>
        <taxon>Pseudomonadota</taxon>
        <taxon>Alphaproteobacteria</taxon>
        <taxon>Rhodobacterales</taxon>
        <taxon>Paracoccaceae</taxon>
        <taxon>Tritonibacter</taxon>
    </lineage>
</organism>
<feature type="chain" id="PRO_5032498386" description="Tetratricopeptide repeat protein" evidence="1">
    <location>
        <begin position="21"/>
        <end position="814"/>
    </location>
</feature>
<evidence type="ECO:0008006" key="4">
    <source>
        <dbReference type="Google" id="ProtNLM"/>
    </source>
</evidence>
<sequence length="814" mass="88650">MNWRALTIALCTVAASAAQAETIVARSGEHDGFSRLVMRLPEGVDWSLTQNGQSGVLNINSPDVVYDTSEVFGLIPRTRLKSLSQVGPGQPLKLEMACDCQLRSHVMTNGYLVIDVRDRQKPSSEIAQPAQYRPESSVLPLLPAAPPTTGYRFSLNETDIQTSRLEKTLQSALATDGNLVKAAVETPAPEPEPQDVSTEVSEPLELPVLTEEVVPTATATAEAAFESGLLADADLLDMEEAARTATVNESERRLLQQIGRATNQGLLDLLVTEVQDGSTGGIVDPLGSQDRPLNPLDHISVTTAIDRETGLFARQTDEEETDQLCFADVEIAVHKWGTEDPFSVQISKLRNGLVKEFDKFDEDKVVELAKTYLFFGFGAEARAMLALLPEGPGRPDNIDVLEALADLLDGQPMPVHNPFSGQQVCAGHSAFWSALAEGEIKNNANTDAIQQAYALMPVHLRVHLGPRISTLFSQLGEKHMAEAALRSVERTGVEHVPEINLAEAALAELEGDTETVVEELEEEVAERSANTPQALIDLINLHYEERRALSPDVPELVGSYELENRDTDLGTDLRKAEVTSLALEGRFDEAFHELNRVTEQDGPVARAETLEPLLVLLTERASDVTFLHYGLTFSKQATTAEAAPVVDLMARRLLDLGFAEHARSLMQKDALEAPSPERKLMIAEAAVALNEADVAIAELEGLQSSEANRLRARAYWQDGDYNSASQVLLKEEDTEEAARGFWLSENYQAISGIDGASEARFGAVANVSTEIDRVAQDPEGMPPLAEARALMETSAGTRTRIEELLSRVGTIDTQ</sequence>
<evidence type="ECO:0000313" key="3">
    <source>
        <dbReference type="Proteomes" id="UP000444174"/>
    </source>
</evidence>
<dbReference type="EMBL" id="WIBF01000003">
    <property type="protein sequence ID" value="MQQ08325.1"/>
    <property type="molecule type" value="Genomic_DNA"/>
</dbReference>
<proteinExistence type="predicted"/>
<reference evidence="2 3" key="1">
    <citation type="submission" date="2019-10" db="EMBL/GenBank/DDBJ databases">
        <title>Epibacterium sp. nov., isolated from seawater.</title>
        <authorList>
            <person name="Zhang X."/>
            <person name="Li N."/>
        </authorList>
    </citation>
    <scope>NUCLEOTIDE SEQUENCE [LARGE SCALE GENOMIC DNA]</scope>
    <source>
        <strain evidence="2 3">SM1979</strain>
    </source>
</reference>
<evidence type="ECO:0000256" key="1">
    <source>
        <dbReference type="SAM" id="SignalP"/>
    </source>
</evidence>
<comment type="caution">
    <text evidence="2">The sequence shown here is derived from an EMBL/GenBank/DDBJ whole genome shotgun (WGS) entry which is preliminary data.</text>
</comment>
<gene>
    <name evidence="2" type="ORF">GFB49_07675</name>
</gene>
<accession>A0A843YF75</accession>
<dbReference type="AlphaFoldDB" id="A0A843YF75"/>
<name>A0A843YF75_9RHOB</name>
<dbReference type="Proteomes" id="UP000444174">
    <property type="component" value="Unassembled WGS sequence"/>
</dbReference>
<keyword evidence="1" id="KW-0732">Signal</keyword>
<protein>
    <recommendedName>
        <fullName evidence="4">Tetratricopeptide repeat protein</fullName>
    </recommendedName>
</protein>